<keyword evidence="1" id="KW-0472">Membrane</keyword>
<keyword evidence="1" id="KW-1133">Transmembrane helix</keyword>
<dbReference type="Proteomes" id="UP000178372">
    <property type="component" value="Unassembled WGS sequence"/>
</dbReference>
<comment type="caution">
    <text evidence="2">The sequence shown here is derived from an EMBL/GenBank/DDBJ whole genome shotgun (WGS) entry which is preliminary data.</text>
</comment>
<dbReference type="EMBL" id="MFZF01000022">
    <property type="protein sequence ID" value="OGK16012.1"/>
    <property type="molecule type" value="Genomic_DNA"/>
</dbReference>
<evidence type="ECO:0008006" key="4">
    <source>
        <dbReference type="Google" id="ProtNLM"/>
    </source>
</evidence>
<organism evidence="2 3">
    <name type="scientific">Candidatus Roizmanbacteria bacterium RIFCSPHIGHO2_01_FULL_39_12b</name>
    <dbReference type="NCBI Taxonomy" id="1802030"/>
    <lineage>
        <taxon>Bacteria</taxon>
        <taxon>Candidatus Roizmaniibacteriota</taxon>
    </lineage>
</organism>
<proteinExistence type="predicted"/>
<dbReference type="Pfam" id="PF07963">
    <property type="entry name" value="N_methyl"/>
    <property type="match status" value="1"/>
</dbReference>
<dbReference type="AlphaFoldDB" id="A0A1F7GBR0"/>
<name>A0A1F7GBR0_9BACT</name>
<evidence type="ECO:0000313" key="3">
    <source>
        <dbReference type="Proteomes" id="UP000178372"/>
    </source>
</evidence>
<dbReference type="Gene3D" id="3.30.700.10">
    <property type="entry name" value="Glycoprotein, Type 4 Pilin"/>
    <property type="match status" value="1"/>
</dbReference>
<evidence type="ECO:0000256" key="1">
    <source>
        <dbReference type="SAM" id="Phobius"/>
    </source>
</evidence>
<sequence>MKQYGLTRQRSENEDGFSLLELLIVISIISIVLVSIPITFNFRTQVDKGYDVTRKKDLNFLSTRLEEFYSDHTRYPKPDEICHNETAELEDVCDSGSVCCNICGKASTPAGMASYVNPLPCDPQYSTRDYLYEILNNDNPQSYKIYSHISLPDINAFPASCVDGCGPDNQYYFGISSSNKVID</sequence>
<accession>A0A1F7GBR0</accession>
<feature type="transmembrane region" description="Helical" evidence="1">
    <location>
        <begin position="20"/>
        <end position="40"/>
    </location>
</feature>
<reference evidence="2 3" key="1">
    <citation type="journal article" date="2016" name="Nat. Commun.">
        <title>Thousands of microbial genomes shed light on interconnected biogeochemical processes in an aquifer system.</title>
        <authorList>
            <person name="Anantharaman K."/>
            <person name="Brown C.T."/>
            <person name="Hug L.A."/>
            <person name="Sharon I."/>
            <person name="Castelle C.J."/>
            <person name="Probst A.J."/>
            <person name="Thomas B.C."/>
            <person name="Singh A."/>
            <person name="Wilkins M.J."/>
            <person name="Karaoz U."/>
            <person name="Brodie E.L."/>
            <person name="Williams K.H."/>
            <person name="Hubbard S.S."/>
            <person name="Banfield J.F."/>
        </authorList>
    </citation>
    <scope>NUCLEOTIDE SEQUENCE [LARGE SCALE GENOMIC DNA]</scope>
</reference>
<keyword evidence="1" id="KW-0812">Transmembrane</keyword>
<dbReference type="InterPro" id="IPR045584">
    <property type="entry name" value="Pilin-like"/>
</dbReference>
<dbReference type="SUPFAM" id="SSF54523">
    <property type="entry name" value="Pili subunits"/>
    <property type="match status" value="1"/>
</dbReference>
<evidence type="ECO:0000313" key="2">
    <source>
        <dbReference type="EMBL" id="OGK16012.1"/>
    </source>
</evidence>
<protein>
    <recommendedName>
        <fullName evidence="4">Type II secretion system protein GspG C-terminal domain-containing protein</fullName>
    </recommendedName>
</protein>
<dbReference type="NCBIfam" id="TIGR02532">
    <property type="entry name" value="IV_pilin_GFxxxE"/>
    <property type="match status" value="1"/>
</dbReference>
<gene>
    <name evidence="2" type="ORF">A2690_00980</name>
</gene>
<dbReference type="InterPro" id="IPR012902">
    <property type="entry name" value="N_methyl_site"/>
</dbReference>